<evidence type="ECO:0000256" key="9">
    <source>
        <dbReference type="SAM" id="MobiDB-lite"/>
    </source>
</evidence>
<evidence type="ECO:0000313" key="12">
    <source>
        <dbReference type="EMBL" id="ADD04368.1"/>
    </source>
</evidence>
<evidence type="ECO:0000313" key="14">
    <source>
        <dbReference type="Proteomes" id="UP000001879"/>
    </source>
</evidence>
<evidence type="ECO:0000256" key="2">
    <source>
        <dbReference type="ARBA" id="ARBA00022448"/>
    </source>
</evidence>
<keyword evidence="3" id="KW-0285">Flavoprotein</keyword>
<evidence type="ECO:0000313" key="13">
    <source>
        <dbReference type="EMBL" id="ELY26008.1"/>
    </source>
</evidence>
<accession>D3T010</accession>
<evidence type="ECO:0000256" key="5">
    <source>
        <dbReference type="ARBA" id="ARBA00022982"/>
    </source>
</evidence>
<comment type="similarity">
    <text evidence="1">Belongs to the glutaredoxin family.</text>
</comment>
<dbReference type="HOGENOM" id="CLU_031864_5_2_2"/>
<dbReference type="PRINTS" id="PR00368">
    <property type="entry name" value="FADPNR"/>
</dbReference>
<dbReference type="eggNOG" id="arCOG01296">
    <property type="taxonomic scope" value="Archaea"/>
</dbReference>
<dbReference type="AlphaFoldDB" id="D3T010"/>
<dbReference type="PATRIC" id="fig|547559.17.peg.3228"/>
<dbReference type="Gene3D" id="3.40.30.10">
    <property type="entry name" value="Glutaredoxin"/>
    <property type="match status" value="1"/>
</dbReference>
<feature type="region of interest" description="Disordered" evidence="9">
    <location>
        <begin position="88"/>
        <end position="116"/>
    </location>
</feature>
<feature type="compositionally biased region" description="Acidic residues" evidence="9">
    <location>
        <begin position="102"/>
        <end position="114"/>
    </location>
</feature>
<dbReference type="InterPro" id="IPR036249">
    <property type="entry name" value="Thioredoxin-like_sf"/>
</dbReference>
<dbReference type="GO" id="GO:0045454">
    <property type="term" value="P:cell redox homeostasis"/>
    <property type="evidence" value="ECO:0007669"/>
    <property type="project" value="InterPro"/>
</dbReference>
<gene>
    <name evidence="12" type="primary">trxB1</name>
    <name evidence="12" type="ordered locus">Nmag_0784</name>
    <name evidence="13" type="ORF">C500_16442</name>
</gene>
<dbReference type="GeneID" id="8823613"/>
<keyword evidence="6 12" id="KW-0560">Oxidoreductase</keyword>
<keyword evidence="8" id="KW-0676">Redox-active center</keyword>
<dbReference type="PRINTS" id="PR00469">
    <property type="entry name" value="PNDRDTASEII"/>
</dbReference>
<feature type="domain" description="FAD/NAD(P)-binding" evidence="11">
    <location>
        <begin position="121"/>
        <end position="429"/>
    </location>
</feature>
<organism evidence="12 14">
    <name type="scientific">Natrialba magadii (strain ATCC 43099 / DSM 3394 / CCM 3739 / CIP 104546 / IAM 13178 / JCM 8861 / NBRC 102185 / NCIMB 2190 / MS3)</name>
    <name type="common">Natronobacterium magadii</name>
    <dbReference type="NCBI Taxonomy" id="547559"/>
    <lineage>
        <taxon>Archaea</taxon>
        <taxon>Methanobacteriati</taxon>
        <taxon>Methanobacteriota</taxon>
        <taxon>Stenosarchaea group</taxon>
        <taxon>Halobacteria</taxon>
        <taxon>Halobacteriales</taxon>
        <taxon>Natrialbaceae</taxon>
        <taxon>Natrialba</taxon>
    </lineage>
</organism>
<dbReference type="CDD" id="cd03418">
    <property type="entry name" value="GRX_GRXb_1_3_like"/>
    <property type="match status" value="1"/>
</dbReference>
<reference evidence="12 14" key="2">
    <citation type="journal article" date="2012" name="BMC Genomics">
        <title>A comparative genomics perspective on the genetic content of the alkaliphilic haloarchaeon Natrialba magadii ATCC 43099T.</title>
        <authorList>
            <person name="Siddaramappa S."/>
            <person name="Challacombe J.F."/>
            <person name="Decastro R.E."/>
            <person name="Pfeiffer F."/>
            <person name="Sastre D.E."/>
            <person name="Gimenez M.I."/>
            <person name="Paggi R.A."/>
            <person name="Detter J.C."/>
            <person name="Davenport K.W."/>
            <person name="Goodwin L.A."/>
            <person name="Kyrpides N."/>
            <person name="Tapia R."/>
            <person name="Pitluck S."/>
            <person name="Lucas S."/>
            <person name="Woyke T."/>
            <person name="Maupin-Furlow J.A."/>
        </authorList>
    </citation>
    <scope>NUCLEOTIDE SEQUENCE [LARGE SCALE GENOMIC DNA]</scope>
    <source>
        <strain evidence="12">ATCC 43099</strain>
        <strain evidence="14">ATCC 43099 / DSM 3394 / CCM 3739 / CIP 104546 / IAM 13178 / JCM 8861 / NBRC 102185 / NCIMB 2190 / MS3</strain>
    </source>
</reference>
<dbReference type="PaxDb" id="547559-Nmag_0784"/>
<dbReference type="RefSeq" id="WP_004216554.1">
    <property type="nucleotide sequence ID" value="NC_013922.1"/>
</dbReference>
<dbReference type="Proteomes" id="UP000001879">
    <property type="component" value="Chromosome"/>
</dbReference>
<dbReference type="InterPro" id="IPR011767">
    <property type="entry name" value="GLR_AS"/>
</dbReference>
<evidence type="ECO:0000256" key="8">
    <source>
        <dbReference type="ARBA" id="ARBA00023284"/>
    </source>
</evidence>
<reference evidence="14" key="1">
    <citation type="submission" date="2010-02" db="EMBL/GenBank/DDBJ databases">
        <title>Complete sequence of chromosome of Natrialba magadii ATCC 43099.</title>
        <authorList>
            <consortium name="US DOE Joint Genome Institute"/>
            <person name="Lucas S."/>
            <person name="Copeland A."/>
            <person name="Lapidus A."/>
            <person name="Cheng J.-F."/>
            <person name="Bruce D."/>
            <person name="Goodwin L."/>
            <person name="Pitluck S."/>
            <person name="Davenport K."/>
            <person name="Saunders E."/>
            <person name="Detter J.C."/>
            <person name="Han C."/>
            <person name="Tapia R."/>
            <person name="Land M."/>
            <person name="Hauser L."/>
            <person name="Kyrpides N."/>
            <person name="Mikhailova N."/>
            <person name="De Castro R.E."/>
            <person name="Maupin-Furlow J.A."/>
            <person name="Woyke T."/>
        </authorList>
    </citation>
    <scope>NUCLEOTIDE SEQUENCE [LARGE SCALE GENOMIC DNA]</scope>
    <source>
        <strain evidence="14">ATCC 43099 / DSM 3394 / CCM 3739 / CIP 104546 / IAM 13178 / JCM 8861 / NBRC 102185 / NCIMB 2190 / MS3</strain>
    </source>
</reference>
<evidence type="ECO:0000259" key="10">
    <source>
        <dbReference type="Pfam" id="PF00462"/>
    </source>
</evidence>
<dbReference type="Proteomes" id="UP000011543">
    <property type="component" value="Unassembled WGS sequence"/>
</dbReference>
<keyword evidence="7" id="KW-1015">Disulfide bond</keyword>
<reference evidence="13 15" key="3">
    <citation type="journal article" date="2014" name="PLoS Genet.">
        <title>Phylogenetically driven sequencing of extremely halophilic archaea reveals strategies for static and dynamic osmo-response.</title>
        <authorList>
            <person name="Becker E.A."/>
            <person name="Seitzer P.M."/>
            <person name="Tritt A."/>
            <person name="Larsen D."/>
            <person name="Krusor M."/>
            <person name="Yao A.I."/>
            <person name="Wu D."/>
            <person name="Madern D."/>
            <person name="Eisen J.A."/>
            <person name="Darling A.E."/>
            <person name="Facciotti M.T."/>
        </authorList>
    </citation>
    <scope>NUCLEOTIDE SEQUENCE [LARGE SCALE GENOMIC DNA]</scope>
    <source>
        <strain evidence="15">ATCC 43099 / DSM 3394 / CCM 3739 / CIP 104546 / IAM 13178 / JCM 8861 / NBRC 102185 / NCIMB 2190 / MS3</strain>
        <strain evidence="13">MS-3</strain>
    </source>
</reference>
<sequence>MSDQPRVEIYTKTNCPYCDKAKDLFDSKGIEYDVYNVTGDDELFEEMVERADGRKTAPEVFIDDELIGGWDDTSALEETGELDEKLGIADDVGNDGHGGGDGDGDGDGDDGGEDTIEHRPLIIAGTGIAGLTAAIYAGRSNNDPLVIEGDEPGGQLTLTTDVANYPGFPDGISGPELVNNMKEQAKQFGADLKNGIIDTVEADQRPFRVELTNGDVYTADAVIAASGASARTLGVPGEDELMGYGLSTCATCDGAFFRGEDMLVVGGGDAAMEEATFLTKFADTVYIAHRREEFRAEDYWIDRVHEKVEEGEIEIMKNTELVEVHGSQEAGVDHVTLVENDQGHPTDRLDDPETNEFEFDVGAVFLAIGHTPNTEYLEGTGVTMDDEGYLRTQGGDGGGQTETDVPGIFGAGDVVDYHYQQAVTAAGMGSKAALDVDEYLDDLERAEATSETEAAAADD</sequence>
<dbReference type="PROSITE" id="PS00195">
    <property type="entry name" value="GLUTAREDOXIN_1"/>
    <property type="match status" value="1"/>
</dbReference>
<evidence type="ECO:0000256" key="3">
    <source>
        <dbReference type="ARBA" id="ARBA00022630"/>
    </source>
</evidence>
<dbReference type="Gene3D" id="3.50.50.60">
    <property type="entry name" value="FAD/NAD(P)-binding domain"/>
    <property type="match status" value="2"/>
</dbReference>
<name>D3T010_NATMM</name>
<keyword evidence="5" id="KW-0249">Electron transport</keyword>
<dbReference type="InterPro" id="IPR023753">
    <property type="entry name" value="FAD/NAD-binding_dom"/>
</dbReference>
<dbReference type="InterPro" id="IPR011900">
    <property type="entry name" value="GRX_bact"/>
</dbReference>
<dbReference type="Pfam" id="PF00462">
    <property type="entry name" value="Glutaredoxin"/>
    <property type="match status" value="1"/>
</dbReference>
<evidence type="ECO:0000256" key="7">
    <source>
        <dbReference type="ARBA" id="ARBA00023157"/>
    </source>
</evidence>
<keyword evidence="2" id="KW-0813">Transport</keyword>
<evidence type="ECO:0000256" key="1">
    <source>
        <dbReference type="ARBA" id="ARBA00007787"/>
    </source>
</evidence>
<dbReference type="SUPFAM" id="SSF51905">
    <property type="entry name" value="FAD/NAD(P)-binding domain"/>
    <property type="match status" value="1"/>
</dbReference>
<feature type="domain" description="Glutaredoxin" evidence="10">
    <location>
        <begin position="7"/>
        <end position="67"/>
    </location>
</feature>
<dbReference type="KEGG" id="nmg:Nmag_0784"/>
<reference evidence="12" key="4">
    <citation type="submission" date="2016-09" db="EMBL/GenBank/DDBJ databases">
        <authorList>
            <person name="Pfeiffer F."/>
        </authorList>
    </citation>
    <scope>NUCLEOTIDE SEQUENCE</scope>
    <source>
        <strain evidence="12">ATCC 43099</strain>
    </source>
</reference>
<proteinExistence type="inferred from homology"/>
<dbReference type="PROSITE" id="PS51354">
    <property type="entry name" value="GLUTAREDOXIN_2"/>
    <property type="match status" value="1"/>
</dbReference>
<dbReference type="GO" id="GO:0004791">
    <property type="term" value="F:thioredoxin-disulfide reductase (NADPH) activity"/>
    <property type="evidence" value="ECO:0007669"/>
    <property type="project" value="UniProtKB-EC"/>
</dbReference>
<dbReference type="InterPro" id="IPR036188">
    <property type="entry name" value="FAD/NAD-bd_sf"/>
</dbReference>
<keyword evidence="14" id="KW-1185">Reference proteome</keyword>
<evidence type="ECO:0000256" key="6">
    <source>
        <dbReference type="ARBA" id="ARBA00023002"/>
    </source>
</evidence>
<dbReference type="InterPro" id="IPR050097">
    <property type="entry name" value="Ferredoxin-NADP_redctase_2"/>
</dbReference>
<evidence type="ECO:0000259" key="11">
    <source>
        <dbReference type="Pfam" id="PF07992"/>
    </source>
</evidence>
<evidence type="ECO:0000313" key="15">
    <source>
        <dbReference type="Proteomes" id="UP000011543"/>
    </source>
</evidence>
<dbReference type="EMBL" id="CP001932">
    <property type="protein sequence ID" value="ADD04368.1"/>
    <property type="molecule type" value="Genomic_DNA"/>
</dbReference>
<protein>
    <submittedName>
        <fullName evidence="13">Thioredoxin reductase</fullName>
    </submittedName>
    <submittedName>
        <fullName evidence="12">Thioredoxin-disulfide reductase</fullName>
        <ecNumber evidence="12">1.8.1.9</ecNumber>
    </submittedName>
</protein>
<keyword evidence="4" id="KW-0274">FAD</keyword>
<dbReference type="eggNOG" id="arCOG02607">
    <property type="taxonomic scope" value="Archaea"/>
</dbReference>
<dbReference type="OrthoDB" id="265365at2157"/>
<dbReference type="STRING" id="547559.Nmag_0784"/>
<dbReference type="PANTHER" id="PTHR48105">
    <property type="entry name" value="THIOREDOXIN REDUCTASE 1-RELATED-RELATED"/>
    <property type="match status" value="1"/>
</dbReference>
<dbReference type="Pfam" id="PF07992">
    <property type="entry name" value="Pyr_redox_2"/>
    <property type="match status" value="1"/>
</dbReference>
<evidence type="ECO:0000256" key="4">
    <source>
        <dbReference type="ARBA" id="ARBA00022827"/>
    </source>
</evidence>
<dbReference type="PROSITE" id="PS00573">
    <property type="entry name" value="PYRIDINE_REDOX_2"/>
    <property type="match status" value="1"/>
</dbReference>
<dbReference type="EC" id="1.8.1.9" evidence="12"/>
<dbReference type="InterPro" id="IPR008255">
    <property type="entry name" value="Pyr_nucl-diS_OxRdtase_2_AS"/>
</dbReference>
<dbReference type="EMBL" id="AOHS01000053">
    <property type="protein sequence ID" value="ELY26008.1"/>
    <property type="molecule type" value="Genomic_DNA"/>
</dbReference>
<dbReference type="SUPFAM" id="SSF52833">
    <property type="entry name" value="Thioredoxin-like"/>
    <property type="match status" value="1"/>
</dbReference>
<dbReference type="InterPro" id="IPR002109">
    <property type="entry name" value="Glutaredoxin"/>
</dbReference>